<dbReference type="GO" id="GO:0008061">
    <property type="term" value="F:chitin binding"/>
    <property type="evidence" value="ECO:0007669"/>
    <property type="project" value="InterPro"/>
</dbReference>
<reference evidence="2" key="1">
    <citation type="submission" date="2016-06" db="EMBL/GenBank/DDBJ databases">
        <authorList>
            <person name="Xu Y."/>
            <person name="Nagy A."/>
            <person name="Yan X."/>
            <person name="Kim S.W."/>
            <person name="Haley B."/>
            <person name="Liu N.T."/>
            <person name="Nou X."/>
        </authorList>
    </citation>
    <scope>NUCLEOTIDE SEQUENCE [LARGE SCALE GENOMIC DNA]</scope>
    <source>
        <strain evidence="2">ATCC 49129</strain>
    </source>
</reference>
<proteinExistence type="predicted"/>
<keyword evidence="2" id="KW-1185">Reference proteome</keyword>
<dbReference type="STRING" id="190721.ACS15_1970"/>
<dbReference type="InterPro" id="IPR002557">
    <property type="entry name" value="Chitin-bd_dom"/>
</dbReference>
<dbReference type="GO" id="GO:0005576">
    <property type="term" value="C:extracellular region"/>
    <property type="evidence" value="ECO:0007669"/>
    <property type="project" value="InterPro"/>
</dbReference>
<dbReference type="Proteomes" id="UP000078572">
    <property type="component" value="Chromosome 1"/>
</dbReference>
<dbReference type="AlphaFoldDB" id="A0A191ZWR9"/>
<dbReference type="PROSITE" id="PS51257">
    <property type="entry name" value="PROKAR_LIPOPROTEIN"/>
    <property type="match status" value="1"/>
</dbReference>
<evidence type="ECO:0000313" key="2">
    <source>
        <dbReference type="Proteomes" id="UP000078572"/>
    </source>
</evidence>
<dbReference type="GeneID" id="61526112"/>
<dbReference type="OrthoDB" id="8929666at2"/>
<accession>A0A191ZWR9</accession>
<dbReference type="PROSITE" id="PS50940">
    <property type="entry name" value="CHIT_BIND_II"/>
    <property type="match status" value="1"/>
</dbReference>
<dbReference type="Pfam" id="PF01607">
    <property type="entry name" value="CBM_14"/>
    <property type="match status" value="1"/>
</dbReference>
<sequence length="127" mass="13479">MTRALTLTTLLCALAITVTACDRHPSPSSPPTPQTTKAEKAEKAEKAAAALAKAAADFKCPSPSARFMIDDGTNRGPNQPVRTNCTTAYATCDAQSQAVFDHCPSGQVFDKRFSICVVKDACDEVRS</sequence>
<name>A0A191ZWR9_9RALS</name>
<dbReference type="InterPro" id="IPR036508">
    <property type="entry name" value="Chitin-bd_dom_sf"/>
</dbReference>
<dbReference type="EMBL" id="CP016022">
    <property type="protein sequence ID" value="ANJ72559.1"/>
    <property type="molecule type" value="Genomic_DNA"/>
</dbReference>
<evidence type="ECO:0000313" key="1">
    <source>
        <dbReference type="EMBL" id="ANJ72559.1"/>
    </source>
</evidence>
<organism evidence="1 2">
    <name type="scientific">Ralstonia insidiosa</name>
    <dbReference type="NCBI Taxonomy" id="190721"/>
    <lineage>
        <taxon>Bacteria</taxon>
        <taxon>Pseudomonadati</taxon>
        <taxon>Pseudomonadota</taxon>
        <taxon>Betaproteobacteria</taxon>
        <taxon>Burkholderiales</taxon>
        <taxon>Burkholderiaceae</taxon>
        <taxon>Ralstonia</taxon>
    </lineage>
</organism>
<dbReference type="SUPFAM" id="SSF57625">
    <property type="entry name" value="Invertebrate chitin-binding proteins"/>
    <property type="match status" value="1"/>
</dbReference>
<dbReference type="RefSeq" id="WP_064803600.1">
    <property type="nucleotide sequence ID" value="NZ_CP016022.1"/>
</dbReference>
<protein>
    <submittedName>
        <fullName evidence="1">Chitin-binding protein</fullName>
    </submittedName>
</protein>
<gene>
    <name evidence="1" type="ORF">A9Y76_08785</name>
</gene>
<dbReference type="SMART" id="SM00494">
    <property type="entry name" value="ChtBD2"/>
    <property type="match status" value="1"/>
</dbReference>